<feature type="region of interest" description="Disordered" evidence="1">
    <location>
        <begin position="214"/>
        <end position="299"/>
    </location>
</feature>
<evidence type="ECO:0000256" key="1">
    <source>
        <dbReference type="SAM" id="MobiDB-lite"/>
    </source>
</evidence>
<dbReference type="InterPro" id="IPR011989">
    <property type="entry name" value="ARM-like"/>
</dbReference>
<reference evidence="2 3" key="1">
    <citation type="submission" date="2018-11" db="EMBL/GenBank/DDBJ databases">
        <authorList>
            <consortium name="Pathogen Informatics"/>
        </authorList>
    </citation>
    <scope>NUCLEOTIDE SEQUENCE [LARGE SCALE GENOMIC DNA]</scope>
</reference>
<dbReference type="AlphaFoldDB" id="A0A3P7LH29"/>
<feature type="compositionally biased region" description="Polar residues" evidence="1">
    <location>
        <begin position="271"/>
        <end position="299"/>
    </location>
</feature>
<dbReference type="Proteomes" id="UP000281553">
    <property type="component" value="Unassembled WGS sequence"/>
</dbReference>
<dbReference type="Gene3D" id="1.25.10.10">
    <property type="entry name" value="Leucine-rich Repeat Variant"/>
    <property type="match status" value="1"/>
</dbReference>
<gene>
    <name evidence="2" type="ORF">DILT_LOCUS5814</name>
</gene>
<dbReference type="EMBL" id="UYRU01048207">
    <property type="protein sequence ID" value="VDN09983.1"/>
    <property type="molecule type" value="Genomic_DNA"/>
</dbReference>
<proteinExistence type="predicted"/>
<accession>A0A3P7LH29</accession>
<dbReference type="PANTHER" id="PTHR12984">
    <property type="entry name" value="SCY1-RELATED S/T PROTEIN KINASE-LIKE"/>
    <property type="match status" value="1"/>
</dbReference>
<dbReference type="PANTHER" id="PTHR12984:SF3">
    <property type="entry name" value="N-TERMINAL KINASE-LIKE PROTEIN"/>
    <property type="match status" value="1"/>
</dbReference>
<sequence length="299" mass="32224">MATITGGRFCLKFLAWFFQREFFCSFSLLLMQTLCVRTGYALHRLRLTSFYSAQELAGKVLPCLSFLTVDAEKEIRDIALRALHGMLERLEKASEDPTFGEPDLAVVGKEETAGSTPGAVGILKSGTSAASGLLGNWALSALTSISNRLITQSAAAQKPTPVQSTPAGDSSNPILSDWDTSDWLDEKSQGVAKRGDWGNENRVPGQSAFANQVSPKVPKAGQSEVWKAVDSPSGKTEDTAGWDVDEEENEFFGKSSSTAAVKQPAKMATPAASTDWTSDWTADQDKTSGFTDNPDSFFD</sequence>
<organism evidence="2 3">
    <name type="scientific">Dibothriocephalus latus</name>
    <name type="common">Fish tapeworm</name>
    <name type="synonym">Diphyllobothrium latum</name>
    <dbReference type="NCBI Taxonomy" id="60516"/>
    <lineage>
        <taxon>Eukaryota</taxon>
        <taxon>Metazoa</taxon>
        <taxon>Spiralia</taxon>
        <taxon>Lophotrochozoa</taxon>
        <taxon>Platyhelminthes</taxon>
        <taxon>Cestoda</taxon>
        <taxon>Eucestoda</taxon>
        <taxon>Diphyllobothriidea</taxon>
        <taxon>Diphyllobothriidae</taxon>
        <taxon>Dibothriocephalus</taxon>
    </lineage>
</organism>
<keyword evidence="3" id="KW-1185">Reference proteome</keyword>
<feature type="compositionally biased region" description="Polar residues" evidence="1">
    <location>
        <begin position="154"/>
        <end position="174"/>
    </location>
</feature>
<feature type="region of interest" description="Disordered" evidence="1">
    <location>
        <begin position="154"/>
        <end position="180"/>
    </location>
</feature>
<dbReference type="InterPro" id="IPR051177">
    <property type="entry name" value="CIK-Related_Protein"/>
</dbReference>
<evidence type="ECO:0000313" key="3">
    <source>
        <dbReference type="Proteomes" id="UP000281553"/>
    </source>
</evidence>
<dbReference type="OrthoDB" id="447103at2759"/>
<evidence type="ECO:0000313" key="2">
    <source>
        <dbReference type="EMBL" id="VDN09983.1"/>
    </source>
</evidence>
<name>A0A3P7LH29_DIBLA</name>
<protein>
    <submittedName>
        <fullName evidence="2">Uncharacterized protein</fullName>
    </submittedName>
</protein>